<organism evidence="3">
    <name type="scientific">Guillardia theta (strain CCMP2712)</name>
    <name type="common">Cryptophyte</name>
    <dbReference type="NCBI Taxonomy" id="905079"/>
    <lineage>
        <taxon>Eukaryota</taxon>
        <taxon>Cryptophyceae</taxon>
        <taxon>Pyrenomonadales</taxon>
        <taxon>Geminigeraceae</taxon>
        <taxon>Guillardia</taxon>
    </lineage>
</organism>
<reference evidence="3 5" key="1">
    <citation type="journal article" date="2012" name="Nature">
        <title>Algal genomes reveal evolutionary mosaicism and the fate of nucleomorphs.</title>
        <authorList>
            <consortium name="DOE Joint Genome Institute"/>
            <person name="Curtis B.A."/>
            <person name="Tanifuji G."/>
            <person name="Burki F."/>
            <person name="Gruber A."/>
            <person name="Irimia M."/>
            <person name="Maruyama S."/>
            <person name="Arias M.C."/>
            <person name="Ball S.G."/>
            <person name="Gile G.H."/>
            <person name="Hirakawa Y."/>
            <person name="Hopkins J.F."/>
            <person name="Kuo A."/>
            <person name="Rensing S.A."/>
            <person name="Schmutz J."/>
            <person name="Symeonidi A."/>
            <person name="Elias M."/>
            <person name="Eveleigh R.J."/>
            <person name="Herman E.K."/>
            <person name="Klute M.J."/>
            <person name="Nakayama T."/>
            <person name="Obornik M."/>
            <person name="Reyes-Prieto A."/>
            <person name="Armbrust E.V."/>
            <person name="Aves S.J."/>
            <person name="Beiko R.G."/>
            <person name="Coutinho P."/>
            <person name="Dacks J.B."/>
            <person name="Durnford D.G."/>
            <person name="Fast N.M."/>
            <person name="Green B.R."/>
            <person name="Grisdale C.J."/>
            <person name="Hempel F."/>
            <person name="Henrissat B."/>
            <person name="Hoppner M.P."/>
            <person name="Ishida K."/>
            <person name="Kim E."/>
            <person name="Koreny L."/>
            <person name="Kroth P.G."/>
            <person name="Liu Y."/>
            <person name="Malik S.B."/>
            <person name="Maier U.G."/>
            <person name="McRose D."/>
            <person name="Mock T."/>
            <person name="Neilson J.A."/>
            <person name="Onodera N.T."/>
            <person name="Poole A.M."/>
            <person name="Pritham E.J."/>
            <person name="Richards T.A."/>
            <person name="Rocap G."/>
            <person name="Roy S.W."/>
            <person name="Sarai C."/>
            <person name="Schaack S."/>
            <person name="Shirato S."/>
            <person name="Slamovits C.H."/>
            <person name="Spencer D.F."/>
            <person name="Suzuki S."/>
            <person name="Worden A.Z."/>
            <person name="Zauner S."/>
            <person name="Barry K."/>
            <person name="Bell C."/>
            <person name="Bharti A.K."/>
            <person name="Crow J.A."/>
            <person name="Grimwood J."/>
            <person name="Kramer R."/>
            <person name="Lindquist E."/>
            <person name="Lucas S."/>
            <person name="Salamov A."/>
            <person name="McFadden G.I."/>
            <person name="Lane C.E."/>
            <person name="Keeling P.J."/>
            <person name="Gray M.W."/>
            <person name="Grigoriev I.V."/>
            <person name="Archibald J.M."/>
        </authorList>
    </citation>
    <scope>NUCLEOTIDE SEQUENCE</scope>
    <source>
        <strain evidence="3 5">CCMP2712</strain>
    </source>
</reference>
<reference evidence="5" key="2">
    <citation type="submission" date="2012-11" db="EMBL/GenBank/DDBJ databases">
        <authorList>
            <person name="Kuo A."/>
            <person name="Curtis B.A."/>
            <person name="Tanifuji G."/>
            <person name="Burki F."/>
            <person name="Gruber A."/>
            <person name="Irimia M."/>
            <person name="Maruyama S."/>
            <person name="Arias M.C."/>
            <person name="Ball S.G."/>
            <person name="Gile G.H."/>
            <person name="Hirakawa Y."/>
            <person name="Hopkins J.F."/>
            <person name="Rensing S.A."/>
            <person name="Schmutz J."/>
            <person name="Symeonidi A."/>
            <person name="Elias M."/>
            <person name="Eveleigh R.J."/>
            <person name="Herman E.K."/>
            <person name="Klute M.J."/>
            <person name="Nakayama T."/>
            <person name="Obornik M."/>
            <person name="Reyes-Prieto A."/>
            <person name="Armbrust E.V."/>
            <person name="Aves S.J."/>
            <person name="Beiko R.G."/>
            <person name="Coutinho P."/>
            <person name="Dacks J.B."/>
            <person name="Durnford D.G."/>
            <person name="Fast N.M."/>
            <person name="Green B.R."/>
            <person name="Grisdale C."/>
            <person name="Hempe F."/>
            <person name="Henrissat B."/>
            <person name="Hoppner M.P."/>
            <person name="Ishida K.-I."/>
            <person name="Kim E."/>
            <person name="Koreny L."/>
            <person name="Kroth P.G."/>
            <person name="Liu Y."/>
            <person name="Malik S.-B."/>
            <person name="Maier U.G."/>
            <person name="McRose D."/>
            <person name="Mock T."/>
            <person name="Neilson J.A."/>
            <person name="Onodera N.T."/>
            <person name="Poole A.M."/>
            <person name="Pritham E.J."/>
            <person name="Richards T.A."/>
            <person name="Rocap G."/>
            <person name="Roy S.W."/>
            <person name="Sarai C."/>
            <person name="Schaack S."/>
            <person name="Shirato S."/>
            <person name="Slamovits C.H."/>
            <person name="Spencer D.F."/>
            <person name="Suzuki S."/>
            <person name="Worden A.Z."/>
            <person name="Zauner S."/>
            <person name="Barry K."/>
            <person name="Bell C."/>
            <person name="Bharti A.K."/>
            <person name="Crow J.A."/>
            <person name="Grimwood J."/>
            <person name="Kramer R."/>
            <person name="Lindquist E."/>
            <person name="Lucas S."/>
            <person name="Salamov A."/>
            <person name="McFadden G.I."/>
            <person name="Lane C.E."/>
            <person name="Keeling P.J."/>
            <person name="Gray M.W."/>
            <person name="Grigoriev I.V."/>
            <person name="Archibald J.M."/>
        </authorList>
    </citation>
    <scope>NUCLEOTIDE SEQUENCE</scope>
    <source>
        <strain evidence="5">CCMP2712</strain>
    </source>
</reference>
<gene>
    <name evidence="3" type="ORF">GUITHDRAFT_115732</name>
</gene>
<feature type="transmembrane region" description="Helical" evidence="1">
    <location>
        <begin position="219"/>
        <end position="241"/>
    </location>
</feature>
<keyword evidence="1" id="KW-0812">Transmembrane</keyword>
<evidence type="ECO:0000259" key="2">
    <source>
        <dbReference type="Pfam" id="PF03109"/>
    </source>
</evidence>
<dbReference type="Pfam" id="PF03109">
    <property type="entry name" value="ABC1"/>
    <property type="match status" value="1"/>
</dbReference>
<protein>
    <recommendedName>
        <fullName evidence="2">ABC1 atypical kinase-like domain-containing protein</fullName>
    </recommendedName>
</protein>
<evidence type="ECO:0000313" key="5">
    <source>
        <dbReference type="Proteomes" id="UP000011087"/>
    </source>
</evidence>
<dbReference type="eggNOG" id="KOG1235">
    <property type="taxonomic scope" value="Eukaryota"/>
</dbReference>
<keyword evidence="1" id="KW-1133">Transmembrane helix</keyword>
<dbReference type="RefSeq" id="XP_005825167.1">
    <property type="nucleotide sequence ID" value="XM_005825110.1"/>
</dbReference>
<sequence length="251" mass="28327">MEYMEDMLKVSDSEGLERSHLDKRDCGDLIADVFSEMLLVHGHVHGDPHNGNVYLNVNSCGKKGCKPGLILLDHGLYHNISDNMRRDVCKLLIASVSPFASRAQRERLARRFAAAKQQLPDSISVKDVGDCLVAMHGQQEGGKEEEGNMLGVLHSLGYTRGLLNSLRYSEKLRLKSLVKFAYIGLLEEEERRVALAYYCGEGDMKPSWLVRARVSLGSLYVDFLALLIPVLLFLGPFLFLYEVLRSFVFFW</sequence>
<dbReference type="Proteomes" id="UP000011087">
    <property type="component" value="Unassembled WGS sequence"/>
</dbReference>
<dbReference type="PANTHER" id="PTHR43173:SF28">
    <property type="entry name" value="AARF DOMAIN CONTAINING KINASE 5"/>
    <property type="match status" value="1"/>
</dbReference>
<dbReference type="GeneID" id="17294910"/>
<reference evidence="4" key="3">
    <citation type="submission" date="2015-06" db="UniProtKB">
        <authorList>
            <consortium name="EnsemblProtists"/>
        </authorList>
    </citation>
    <scope>IDENTIFICATION</scope>
</reference>
<dbReference type="KEGG" id="gtt:GUITHDRAFT_115732"/>
<accession>L1IQ22</accession>
<feature type="domain" description="ABC1 atypical kinase-like" evidence="2">
    <location>
        <begin position="1"/>
        <end position="96"/>
    </location>
</feature>
<evidence type="ECO:0000313" key="4">
    <source>
        <dbReference type="EnsemblProtists" id="EKX38187"/>
    </source>
</evidence>
<keyword evidence="1" id="KW-0472">Membrane</keyword>
<dbReference type="InterPro" id="IPR051130">
    <property type="entry name" value="Mito_struct-func_regulator"/>
</dbReference>
<proteinExistence type="predicted"/>
<dbReference type="HOGENOM" id="CLU_1108827_0_0_1"/>
<dbReference type="InterPro" id="IPR004147">
    <property type="entry name" value="ABC1_dom"/>
</dbReference>
<dbReference type="EnsemblProtists" id="EKX38187">
    <property type="protein sequence ID" value="EKX38187"/>
    <property type="gene ID" value="GUITHDRAFT_115732"/>
</dbReference>
<evidence type="ECO:0000313" key="3">
    <source>
        <dbReference type="EMBL" id="EKX38187.1"/>
    </source>
</evidence>
<dbReference type="OrthoDB" id="427480at2759"/>
<dbReference type="AlphaFoldDB" id="L1IQ22"/>
<dbReference type="PANTHER" id="PTHR43173">
    <property type="entry name" value="ABC1 FAMILY PROTEIN"/>
    <property type="match status" value="1"/>
</dbReference>
<dbReference type="PaxDb" id="55529-EKX38187"/>
<dbReference type="EMBL" id="JH993051">
    <property type="protein sequence ID" value="EKX38187.1"/>
    <property type="molecule type" value="Genomic_DNA"/>
</dbReference>
<keyword evidence="5" id="KW-1185">Reference proteome</keyword>
<name>L1IQ22_GUITC</name>
<evidence type="ECO:0000256" key="1">
    <source>
        <dbReference type="SAM" id="Phobius"/>
    </source>
</evidence>